<feature type="domain" description="ABC-2 type transporter transmembrane" evidence="6">
    <location>
        <begin position="16"/>
        <end position="208"/>
    </location>
</feature>
<protein>
    <submittedName>
        <fullName evidence="7">ABC transporter permease</fullName>
    </submittedName>
</protein>
<gene>
    <name evidence="7" type="ORF">QRX88_05815</name>
</gene>
<proteinExistence type="predicted"/>
<organism evidence="7 8">
    <name type="scientific">Enterococcus gallinarum</name>
    <dbReference type="NCBI Taxonomy" id="1353"/>
    <lineage>
        <taxon>Bacteria</taxon>
        <taxon>Bacillati</taxon>
        <taxon>Bacillota</taxon>
        <taxon>Bacilli</taxon>
        <taxon>Lactobacillales</taxon>
        <taxon>Enterococcaceae</taxon>
        <taxon>Enterococcus</taxon>
    </lineage>
</organism>
<accession>A0ABD4ZR54</accession>
<feature type="transmembrane region" description="Helical" evidence="5">
    <location>
        <begin position="20"/>
        <end position="37"/>
    </location>
</feature>
<dbReference type="RefSeq" id="WP_103300495.1">
    <property type="nucleotide sequence ID" value="NZ_CP078505.1"/>
</dbReference>
<keyword evidence="3 5" id="KW-1133">Transmembrane helix</keyword>
<evidence type="ECO:0000259" key="6">
    <source>
        <dbReference type="Pfam" id="PF01061"/>
    </source>
</evidence>
<sequence>MKNFLFQVEINYKRIIFRNLRFLFFSIAMPIGFYLLFTQVMNQSIPDNILKTWTITYLISMIVYSMLISSVFTVSNTLLEDRICKFDLLVELSAVSKLQYYGSMVIVFLSLNLLGALSLEITAIVINHIQVSVIRLFELLLLLPLVSFPLVLLGILVSLVGSGNTVNVLCNLVVFPMAILSGLWWPLETMPDWMQHVGQLLPAYHAKEFLNEFIQEQHFNFNHFGVLLTWSILLAGILKGVVMLINKREVQSV</sequence>
<evidence type="ECO:0000313" key="8">
    <source>
        <dbReference type="Proteomes" id="UP001241571"/>
    </source>
</evidence>
<keyword evidence="2 5" id="KW-0812">Transmembrane</keyword>
<feature type="transmembrane region" description="Helical" evidence="5">
    <location>
        <begin position="100"/>
        <end position="119"/>
    </location>
</feature>
<name>A0ABD4ZR54_ENTGA</name>
<dbReference type="EMBL" id="JASUBT010000003">
    <property type="protein sequence ID" value="MDL4935234.1"/>
    <property type="molecule type" value="Genomic_DNA"/>
</dbReference>
<comment type="subcellular location">
    <subcellularLocation>
        <location evidence="1">Membrane</location>
        <topology evidence="1">Multi-pass membrane protein</topology>
    </subcellularLocation>
</comment>
<dbReference type="Pfam" id="PF01061">
    <property type="entry name" value="ABC2_membrane"/>
    <property type="match status" value="1"/>
</dbReference>
<dbReference type="GO" id="GO:0016020">
    <property type="term" value="C:membrane"/>
    <property type="evidence" value="ECO:0007669"/>
    <property type="project" value="UniProtKB-SubCell"/>
</dbReference>
<reference evidence="7 8" key="1">
    <citation type="submission" date="2023-06" db="EMBL/GenBank/DDBJ databases">
        <title>Acute promotion of culturable opportunistic pathogens and persistent increase of antibiotic resistance following antibiotic exposure in mouse gut microbiota.</title>
        <authorList>
            <person name="Li L."/>
            <person name="Wang B."/>
            <person name="Sun Y."/>
            <person name="Wang M."/>
            <person name="Xu H."/>
        </authorList>
    </citation>
    <scope>NUCLEOTIDE SEQUENCE [LARGE SCALE GENOMIC DNA]</scope>
    <source>
        <strain evidence="7 8">CRI2_2</strain>
    </source>
</reference>
<evidence type="ECO:0000256" key="3">
    <source>
        <dbReference type="ARBA" id="ARBA00022989"/>
    </source>
</evidence>
<comment type="caution">
    <text evidence="7">The sequence shown here is derived from an EMBL/GenBank/DDBJ whole genome shotgun (WGS) entry which is preliminary data.</text>
</comment>
<feature type="transmembrane region" description="Helical" evidence="5">
    <location>
        <begin position="139"/>
        <end position="161"/>
    </location>
</feature>
<evidence type="ECO:0000256" key="5">
    <source>
        <dbReference type="SAM" id="Phobius"/>
    </source>
</evidence>
<dbReference type="Proteomes" id="UP001241571">
    <property type="component" value="Unassembled WGS sequence"/>
</dbReference>
<dbReference type="InterPro" id="IPR052902">
    <property type="entry name" value="ABC-2_transporter"/>
</dbReference>
<dbReference type="PANTHER" id="PTHR43027:SF1">
    <property type="entry name" value="DOXORUBICIN RESISTANCE ABC TRANSPORTER PERMEASE PROTEIN DRRC-RELATED"/>
    <property type="match status" value="1"/>
</dbReference>
<dbReference type="InterPro" id="IPR000412">
    <property type="entry name" value="ABC_2_transport"/>
</dbReference>
<feature type="transmembrane region" description="Helical" evidence="5">
    <location>
        <begin position="57"/>
        <end position="79"/>
    </location>
</feature>
<feature type="transmembrane region" description="Helical" evidence="5">
    <location>
        <begin position="224"/>
        <end position="245"/>
    </location>
</feature>
<evidence type="ECO:0000256" key="1">
    <source>
        <dbReference type="ARBA" id="ARBA00004141"/>
    </source>
</evidence>
<dbReference type="InterPro" id="IPR013525">
    <property type="entry name" value="ABC2_TM"/>
</dbReference>
<dbReference type="PANTHER" id="PTHR43027">
    <property type="entry name" value="DOXORUBICIN RESISTANCE ABC TRANSPORTER PERMEASE PROTEIN DRRC-RELATED"/>
    <property type="match status" value="1"/>
</dbReference>
<evidence type="ECO:0000313" key="7">
    <source>
        <dbReference type="EMBL" id="MDL4935234.1"/>
    </source>
</evidence>
<evidence type="ECO:0000256" key="4">
    <source>
        <dbReference type="ARBA" id="ARBA00023136"/>
    </source>
</evidence>
<dbReference type="PRINTS" id="PR00164">
    <property type="entry name" value="ABC2TRNSPORT"/>
</dbReference>
<evidence type="ECO:0000256" key="2">
    <source>
        <dbReference type="ARBA" id="ARBA00022692"/>
    </source>
</evidence>
<keyword evidence="4 5" id="KW-0472">Membrane</keyword>
<dbReference type="AlphaFoldDB" id="A0ABD4ZR54"/>
<feature type="transmembrane region" description="Helical" evidence="5">
    <location>
        <begin position="168"/>
        <end position="187"/>
    </location>
</feature>